<feature type="non-terminal residue" evidence="1">
    <location>
        <position position="1"/>
    </location>
</feature>
<organism evidence="1 2">
    <name type="scientific">Calicophoron daubneyi</name>
    <name type="common">Rumen fluke</name>
    <name type="synonym">Paramphistomum daubneyi</name>
    <dbReference type="NCBI Taxonomy" id="300641"/>
    <lineage>
        <taxon>Eukaryota</taxon>
        <taxon>Metazoa</taxon>
        <taxon>Spiralia</taxon>
        <taxon>Lophotrochozoa</taxon>
        <taxon>Platyhelminthes</taxon>
        <taxon>Trematoda</taxon>
        <taxon>Digenea</taxon>
        <taxon>Plagiorchiida</taxon>
        <taxon>Pronocephalata</taxon>
        <taxon>Paramphistomoidea</taxon>
        <taxon>Paramphistomidae</taxon>
        <taxon>Calicophoron</taxon>
    </lineage>
</organism>
<feature type="non-terminal residue" evidence="1">
    <location>
        <position position="59"/>
    </location>
</feature>
<reference evidence="1" key="1">
    <citation type="submission" date="2024-06" db="EMBL/GenBank/DDBJ databases">
        <authorList>
            <person name="Liu X."/>
            <person name="Lenzi L."/>
            <person name="Haldenby T S."/>
            <person name="Uol C."/>
        </authorList>
    </citation>
    <scope>NUCLEOTIDE SEQUENCE</scope>
</reference>
<dbReference type="EMBL" id="CAXLJL010000949">
    <property type="protein sequence ID" value="CAL5142088.1"/>
    <property type="molecule type" value="Genomic_DNA"/>
</dbReference>
<proteinExistence type="predicted"/>
<dbReference type="Proteomes" id="UP001497525">
    <property type="component" value="Unassembled WGS sequence"/>
</dbReference>
<name>A0AAV2TYX4_CALDB</name>
<sequence length="59" mass="6516">IDSRKSEGNSDLIALTLVSFRQSLSHRSVKCDYVDACGLTQLNGVAYIANRVFPMPETQ</sequence>
<gene>
    <name evidence="1" type="ORF">CDAUBV1_LOCUS17367</name>
</gene>
<protein>
    <submittedName>
        <fullName evidence="1">Uncharacterized protein</fullName>
    </submittedName>
</protein>
<dbReference type="AlphaFoldDB" id="A0AAV2TYX4"/>
<evidence type="ECO:0000313" key="2">
    <source>
        <dbReference type="Proteomes" id="UP001497525"/>
    </source>
</evidence>
<evidence type="ECO:0000313" key="1">
    <source>
        <dbReference type="EMBL" id="CAL5142088.1"/>
    </source>
</evidence>
<comment type="caution">
    <text evidence="1">The sequence shown here is derived from an EMBL/GenBank/DDBJ whole genome shotgun (WGS) entry which is preliminary data.</text>
</comment>
<accession>A0AAV2TYX4</accession>